<evidence type="ECO:0000313" key="2">
    <source>
        <dbReference type="EMBL" id="CAG9861854.1"/>
    </source>
</evidence>
<reference evidence="2" key="1">
    <citation type="submission" date="2022-01" db="EMBL/GenBank/DDBJ databases">
        <authorList>
            <person name="King R."/>
        </authorList>
    </citation>
    <scope>NUCLEOTIDE SEQUENCE</scope>
</reference>
<name>A0A9N9XTX0_PHYSR</name>
<evidence type="ECO:0000313" key="3">
    <source>
        <dbReference type="Proteomes" id="UP001153712"/>
    </source>
</evidence>
<feature type="signal peptide" evidence="1">
    <location>
        <begin position="1"/>
        <end position="22"/>
    </location>
</feature>
<dbReference type="AlphaFoldDB" id="A0A9N9XTX0"/>
<protein>
    <submittedName>
        <fullName evidence="2">Uncharacterized protein</fullName>
    </submittedName>
</protein>
<accession>A0A9N9XTX0</accession>
<organism evidence="2 3">
    <name type="scientific">Phyllotreta striolata</name>
    <name type="common">Striped flea beetle</name>
    <name type="synonym">Crioceris striolata</name>
    <dbReference type="NCBI Taxonomy" id="444603"/>
    <lineage>
        <taxon>Eukaryota</taxon>
        <taxon>Metazoa</taxon>
        <taxon>Ecdysozoa</taxon>
        <taxon>Arthropoda</taxon>
        <taxon>Hexapoda</taxon>
        <taxon>Insecta</taxon>
        <taxon>Pterygota</taxon>
        <taxon>Neoptera</taxon>
        <taxon>Endopterygota</taxon>
        <taxon>Coleoptera</taxon>
        <taxon>Polyphaga</taxon>
        <taxon>Cucujiformia</taxon>
        <taxon>Chrysomeloidea</taxon>
        <taxon>Chrysomelidae</taxon>
        <taxon>Galerucinae</taxon>
        <taxon>Alticini</taxon>
        <taxon>Phyllotreta</taxon>
    </lineage>
</organism>
<sequence length="118" mass="13146">MQATNFLAASVLLCIGVGAVAATAGFTKEDEIYLEGVFKDIPMEDRKYVLLHQLYLGYIDQNPQLTPKSYDINPSDTKKIFNLFVTKKKLDVNVTKLMQKICLPTGICIDTNDPGVYP</sequence>
<dbReference type="Proteomes" id="UP001153712">
    <property type="component" value="Chromosome 5"/>
</dbReference>
<evidence type="ECO:0000256" key="1">
    <source>
        <dbReference type="SAM" id="SignalP"/>
    </source>
</evidence>
<dbReference type="OrthoDB" id="7682224at2759"/>
<gene>
    <name evidence="2" type="ORF">PHYEVI_LOCUS8180</name>
</gene>
<dbReference type="EMBL" id="OU900098">
    <property type="protein sequence ID" value="CAG9861854.1"/>
    <property type="molecule type" value="Genomic_DNA"/>
</dbReference>
<keyword evidence="1" id="KW-0732">Signal</keyword>
<keyword evidence="3" id="KW-1185">Reference proteome</keyword>
<proteinExistence type="predicted"/>
<feature type="chain" id="PRO_5040305424" evidence="1">
    <location>
        <begin position="23"/>
        <end position="118"/>
    </location>
</feature>